<dbReference type="GO" id="GO:0004815">
    <property type="term" value="F:aspartate-tRNA ligase activity"/>
    <property type="evidence" value="ECO:0007669"/>
    <property type="project" value="UniProtKB-UniRule"/>
</dbReference>
<feature type="domain" description="Aminoacyl-transfer RNA synthetases class-II family profile" evidence="8">
    <location>
        <begin position="143"/>
        <end position="557"/>
    </location>
</feature>
<dbReference type="InterPro" id="IPR004364">
    <property type="entry name" value="Aa-tRNA-synt_II"/>
</dbReference>
<dbReference type="InterPro" id="IPR004524">
    <property type="entry name" value="Asp-tRNA-ligase_1"/>
</dbReference>
<comment type="function">
    <text evidence="7">Catalyzes the attachment of L-aspartate to tRNA(Asp) in a two-step reaction: L-aspartate is first activated by ATP to form Asp-AMP and then transferred to the acceptor end of tRNA(Asp).</text>
</comment>
<dbReference type="GO" id="GO:0006422">
    <property type="term" value="P:aspartyl-tRNA aminoacylation"/>
    <property type="evidence" value="ECO:0007669"/>
    <property type="project" value="UniProtKB-UniRule"/>
</dbReference>
<gene>
    <name evidence="7 9" type="primary">aspS</name>
    <name evidence="9" type="ORF">KYI10_06905</name>
</gene>
<evidence type="ECO:0000256" key="3">
    <source>
        <dbReference type="ARBA" id="ARBA00022741"/>
    </source>
</evidence>
<sequence length="592" mass="67408">MDNRTTYCGLVTESYIGQEIILKGWVQKRRDLGGLIFIDLRDREGVVQIVFNPDFSKEALAIAETIRSEYVIEVHGKVAMRDEAVINPKIKTGKVEVQVSDVTIINKSETPPFQIEAETDSSEDVRLKYRYLDLRREPLANTFKMRHQITRAVRNYLDEGGFYEVETPVLTKSTPEGARDYLVPSRVQEGEFYALPQSPQIFKQLLMIGGFDKYYQIVKCFRDEDLRADRQPEFTQIDIEMSFVDQEDVMTMNEGMLKRIMKDVKGIDIVTPFPRMTYEEAMRDYGIDKPDTRFDMKLVTLNELASKMEFKVFKGAVESGGAVKAIVVKGASDKYSRKDIDALQEYAKIYGAKGLAWVKVTEDGLNGPIAKFFEESHASELLDVTNAETGDLILFVADKWSVVNASLANLRNKLGKELGLIDDNKFNFLWVTDWPLFEYDEELDRYFAAHHPFTAPKKEHRELLKTDKEKVQANAYDVVLNGYELGGGSIRIHDQEMQQEMFEALGFSEEEAQEQFGFLMDAFKYGAPPHGGIALGLDRMVMLLSGRTNLRDVIAFPKTASATCLLTDAPSKVDDKQLEELHIQLNIENSEK</sequence>
<dbReference type="InterPro" id="IPR047089">
    <property type="entry name" value="Asp-tRNA-ligase_1_N"/>
</dbReference>
<dbReference type="GO" id="GO:0005737">
    <property type="term" value="C:cytoplasm"/>
    <property type="evidence" value="ECO:0007669"/>
    <property type="project" value="UniProtKB-SubCell"/>
</dbReference>
<dbReference type="Pfam" id="PF00152">
    <property type="entry name" value="tRNA-synt_2"/>
    <property type="match status" value="1"/>
</dbReference>
<dbReference type="InterPro" id="IPR047090">
    <property type="entry name" value="AspRS_core"/>
</dbReference>
<dbReference type="EC" id="6.1.1.12" evidence="7"/>
<feature type="binding site" evidence="7">
    <location>
        <begin position="222"/>
        <end position="224"/>
    </location>
    <ligand>
        <name>ATP</name>
        <dbReference type="ChEBI" id="CHEBI:30616"/>
    </ligand>
</feature>
<dbReference type="Pfam" id="PF01336">
    <property type="entry name" value="tRNA_anti-codon"/>
    <property type="match status" value="1"/>
</dbReference>
<dbReference type="CDD" id="cd00777">
    <property type="entry name" value="AspRS_core"/>
    <property type="match status" value="1"/>
</dbReference>
<protein>
    <recommendedName>
        <fullName evidence="7">Aspartate--tRNA ligase</fullName>
        <ecNumber evidence="7">6.1.1.12</ecNumber>
    </recommendedName>
    <alternativeName>
        <fullName evidence="7">Aspartyl-tRNA synthetase</fullName>
        <shortName evidence="7">AspRS</shortName>
    </alternativeName>
</protein>
<comment type="caution">
    <text evidence="7">Lacks conserved residue(s) required for the propagation of feature annotation.</text>
</comment>
<evidence type="ECO:0000256" key="4">
    <source>
        <dbReference type="ARBA" id="ARBA00022840"/>
    </source>
</evidence>
<dbReference type="PANTHER" id="PTHR22594">
    <property type="entry name" value="ASPARTYL/LYSYL-TRNA SYNTHETASE"/>
    <property type="match status" value="1"/>
</dbReference>
<dbReference type="InterPro" id="IPR029351">
    <property type="entry name" value="GAD_dom"/>
</dbReference>
<keyword evidence="4 7" id="KW-0067">ATP-binding</keyword>
<keyword evidence="2 7" id="KW-0436">Ligase</keyword>
<dbReference type="EMBL" id="CP079955">
    <property type="protein sequence ID" value="QYA32121.1"/>
    <property type="molecule type" value="Genomic_DNA"/>
</dbReference>
<evidence type="ECO:0000256" key="7">
    <source>
        <dbReference type="HAMAP-Rule" id="MF_00044"/>
    </source>
</evidence>
<comment type="subunit">
    <text evidence="7">Homodimer.</text>
</comment>
<evidence type="ECO:0000256" key="1">
    <source>
        <dbReference type="ARBA" id="ARBA00022490"/>
    </source>
</evidence>
<evidence type="ECO:0000259" key="8">
    <source>
        <dbReference type="PROSITE" id="PS50862"/>
    </source>
</evidence>
<keyword evidence="3 7" id="KW-0547">Nucleotide-binding</keyword>
<dbReference type="InterPro" id="IPR006195">
    <property type="entry name" value="aa-tRNA-synth_II"/>
</dbReference>
<feature type="binding site" evidence="7">
    <location>
        <begin position="536"/>
        <end position="539"/>
    </location>
    <ligand>
        <name>ATP</name>
        <dbReference type="ChEBI" id="CHEBI:30616"/>
    </ligand>
</feature>
<accession>A0AAT9P3E2</accession>
<keyword evidence="1 7" id="KW-0963">Cytoplasm</keyword>
<reference evidence="9" key="1">
    <citation type="submission" date="2021-07" db="EMBL/GenBank/DDBJ databases">
        <title>Prevalence and characterization of methicillin-resistant Macrococcus spp. in food producing animals and meat in Switzerland in 2019.</title>
        <authorList>
            <person name="Keller J.E."/>
            <person name="Schwendener S."/>
            <person name="Neuenschwander J."/>
            <person name="Overesch G."/>
            <person name="Perreten V."/>
        </authorList>
    </citation>
    <scope>NUCLEOTIDE SEQUENCE</scope>
    <source>
        <strain evidence="9">19Msa1099</strain>
    </source>
</reference>
<dbReference type="PROSITE" id="PS50862">
    <property type="entry name" value="AA_TRNA_LIGASE_II"/>
    <property type="match status" value="1"/>
</dbReference>
<feature type="binding site" evidence="7">
    <location>
        <position position="491"/>
    </location>
    <ligand>
        <name>L-aspartate</name>
        <dbReference type="ChEBI" id="CHEBI:29991"/>
    </ligand>
</feature>
<dbReference type="Pfam" id="PF02938">
    <property type="entry name" value="GAD"/>
    <property type="match status" value="1"/>
</dbReference>
<keyword evidence="5 7" id="KW-0648">Protein biosynthesis</keyword>
<dbReference type="NCBIfam" id="TIGR00459">
    <property type="entry name" value="aspS_bact"/>
    <property type="match status" value="1"/>
</dbReference>
<evidence type="ECO:0000256" key="2">
    <source>
        <dbReference type="ARBA" id="ARBA00022598"/>
    </source>
</evidence>
<feature type="binding site" evidence="7">
    <location>
        <position position="484"/>
    </location>
    <ligand>
        <name>ATP</name>
        <dbReference type="ChEBI" id="CHEBI:30616"/>
    </ligand>
</feature>
<feature type="binding site" evidence="7">
    <location>
        <position position="231"/>
    </location>
    <ligand>
        <name>ATP</name>
        <dbReference type="ChEBI" id="CHEBI:30616"/>
    </ligand>
</feature>
<feature type="binding site" evidence="7">
    <location>
        <position position="450"/>
    </location>
    <ligand>
        <name>L-aspartate</name>
        <dbReference type="ChEBI" id="CHEBI:29991"/>
    </ligand>
</feature>
<organism evidence="9">
    <name type="scientific">Macrococcus psychrotolerans</name>
    <dbReference type="NCBI Taxonomy" id="3039389"/>
    <lineage>
        <taxon>Bacteria</taxon>
        <taxon>Bacillati</taxon>
        <taxon>Bacillota</taxon>
        <taxon>Bacilli</taxon>
        <taxon>Bacillales</taxon>
        <taxon>Staphylococcaceae</taxon>
        <taxon>Macrococcus</taxon>
    </lineage>
</organism>
<comment type="similarity">
    <text evidence="7">Belongs to the class-II aminoacyl-tRNA synthetase family. Type 1 subfamily.</text>
</comment>
<keyword evidence="6 7" id="KW-0030">Aminoacyl-tRNA synthetase</keyword>
<comment type="catalytic activity">
    <reaction evidence="7">
        <text>tRNA(Asp) + L-aspartate + ATP = L-aspartyl-tRNA(Asp) + AMP + diphosphate</text>
        <dbReference type="Rhea" id="RHEA:19649"/>
        <dbReference type="Rhea" id="RHEA-COMP:9660"/>
        <dbReference type="Rhea" id="RHEA-COMP:9678"/>
        <dbReference type="ChEBI" id="CHEBI:29991"/>
        <dbReference type="ChEBI" id="CHEBI:30616"/>
        <dbReference type="ChEBI" id="CHEBI:33019"/>
        <dbReference type="ChEBI" id="CHEBI:78442"/>
        <dbReference type="ChEBI" id="CHEBI:78516"/>
        <dbReference type="ChEBI" id="CHEBI:456215"/>
        <dbReference type="EC" id="6.1.1.12"/>
    </reaction>
</comment>
<dbReference type="NCBIfam" id="NF001750">
    <property type="entry name" value="PRK00476.1"/>
    <property type="match status" value="1"/>
</dbReference>
<name>A0AAT9P3E2_9STAP</name>
<comment type="subcellular location">
    <subcellularLocation>
        <location evidence="7">Cytoplasm</location>
    </subcellularLocation>
</comment>
<evidence type="ECO:0000313" key="9">
    <source>
        <dbReference type="EMBL" id="QYA32121.1"/>
    </source>
</evidence>
<dbReference type="InterPro" id="IPR004365">
    <property type="entry name" value="NA-bd_OB_tRNA"/>
</dbReference>
<dbReference type="CDD" id="cd04317">
    <property type="entry name" value="EcAspRS_like_N"/>
    <property type="match status" value="1"/>
</dbReference>
<evidence type="ECO:0000256" key="6">
    <source>
        <dbReference type="ARBA" id="ARBA00023146"/>
    </source>
</evidence>
<dbReference type="GO" id="GO:0003676">
    <property type="term" value="F:nucleic acid binding"/>
    <property type="evidence" value="ECO:0007669"/>
    <property type="project" value="InterPro"/>
</dbReference>
<evidence type="ECO:0000256" key="5">
    <source>
        <dbReference type="ARBA" id="ARBA00022917"/>
    </source>
</evidence>
<dbReference type="HAMAP" id="MF_00044">
    <property type="entry name" value="Asp_tRNA_synth_type1"/>
    <property type="match status" value="1"/>
</dbReference>
<feature type="binding site" evidence="7">
    <location>
        <position position="222"/>
    </location>
    <ligand>
        <name>L-aspartate</name>
        <dbReference type="ChEBI" id="CHEBI:29991"/>
    </ligand>
</feature>
<dbReference type="GO" id="GO:0005524">
    <property type="term" value="F:ATP binding"/>
    <property type="evidence" value="ECO:0007669"/>
    <property type="project" value="UniProtKB-UniRule"/>
</dbReference>
<dbReference type="AlphaFoldDB" id="A0AAT9P3E2"/>
<dbReference type="PANTHER" id="PTHR22594:SF5">
    <property type="entry name" value="ASPARTATE--TRNA LIGASE, MITOCHONDRIAL"/>
    <property type="match status" value="1"/>
</dbReference>
<feature type="binding site" evidence="7">
    <location>
        <position position="176"/>
    </location>
    <ligand>
        <name>L-aspartate</name>
        <dbReference type="ChEBI" id="CHEBI:29991"/>
    </ligand>
</feature>
<proteinExistence type="inferred from homology"/>
<feature type="region of interest" description="Aspartate" evidence="7">
    <location>
        <begin position="200"/>
        <end position="203"/>
    </location>
</feature>